<dbReference type="AlphaFoldDB" id="A0A7G9W8M7"/>
<evidence type="ECO:0000259" key="2">
    <source>
        <dbReference type="Pfam" id="PF07435"/>
    </source>
</evidence>
<proteinExistence type="predicted"/>
<keyword evidence="1" id="KW-0812">Transmembrane</keyword>
<organism evidence="3 4">
    <name type="scientific">Alkalicella caledoniensis</name>
    <dbReference type="NCBI Taxonomy" id="2731377"/>
    <lineage>
        <taxon>Bacteria</taxon>
        <taxon>Bacillati</taxon>
        <taxon>Bacillota</taxon>
        <taxon>Clostridia</taxon>
        <taxon>Eubacteriales</taxon>
        <taxon>Proteinivoracaceae</taxon>
        <taxon>Alkalicella</taxon>
    </lineage>
</organism>
<accession>A0A7G9W8M7</accession>
<keyword evidence="1" id="KW-0472">Membrane</keyword>
<feature type="domain" description="Regulatory protein YycH" evidence="2">
    <location>
        <begin position="4"/>
        <end position="418"/>
    </location>
</feature>
<keyword evidence="1" id="KW-1133">Transmembrane helix</keyword>
<dbReference type="RefSeq" id="WP_213165403.1">
    <property type="nucleotide sequence ID" value="NZ_CP058559.1"/>
</dbReference>
<dbReference type="Proteomes" id="UP000516160">
    <property type="component" value="Chromosome"/>
</dbReference>
<dbReference type="KEGG" id="acae:HYG86_09810"/>
<dbReference type="EMBL" id="CP058559">
    <property type="protein sequence ID" value="QNO15039.1"/>
    <property type="molecule type" value="Genomic_DNA"/>
</dbReference>
<protein>
    <recommendedName>
        <fullName evidence="2">Regulatory protein YycH domain-containing protein</fullName>
    </recommendedName>
</protein>
<dbReference type="Gene3D" id="3.30.310.160">
    <property type="entry name" value="YycH protein, domain 2"/>
    <property type="match status" value="1"/>
</dbReference>
<name>A0A7G9W8M7_ALKCA</name>
<gene>
    <name evidence="3" type="ORF">HYG86_09810</name>
</gene>
<feature type="transmembrane region" description="Helical" evidence="1">
    <location>
        <begin position="7"/>
        <end position="29"/>
    </location>
</feature>
<dbReference type="InterPro" id="IPR042274">
    <property type="entry name" value="YycH/YycI_2"/>
</dbReference>
<evidence type="ECO:0000313" key="3">
    <source>
        <dbReference type="EMBL" id="QNO15039.1"/>
    </source>
</evidence>
<sequence>MGKEKTTTLILTIMICTSILLSGILLYGVSDGINAQMFDFEDIYFGRTPQIKNVLIPWQIVAITGDEEIIIIPGSSEFSKVMYILEETDTTVDNIYQWQLSELSPELFLSKGLYLNYGTEYFGDYLDYALPKIQDYIYPTSDVHGLFFDMENQTLSVIDNYKGHVWTHKFNFPSVVLQSLLDDAKKTQNLRMELLSLEQSNGLIFVPKDRFEIAPLLVAEDNVELDKIRKSFFNDLVSRKIEERDGTVIYTDGINSGLRIFGKNVYEYYSYLEISSPTIVSSESSLKDAVDFISKHGGWPSTAYLVEYRFNDPVYSDYTLGFSYYGNGYPILSTKYPLEVNIRGGKVLGYYRNIHHIRGLDNEGTLEVISYDRILRNHVKEGETIQRMYLAYSLVEDKTETLSPIWVIELEERIIYVNAYTGEVMR</sequence>
<reference evidence="3 4" key="1">
    <citation type="submission" date="2020-07" db="EMBL/GenBank/DDBJ databases">
        <title>Alkalicella. sp. LB2 genome.</title>
        <authorList>
            <person name="Postec A."/>
            <person name="Quemeneur M."/>
        </authorList>
    </citation>
    <scope>NUCLEOTIDE SEQUENCE [LARGE SCALE GENOMIC DNA]</scope>
    <source>
        <strain evidence="3 4">LB2</strain>
    </source>
</reference>
<dbReference type="InterPro" id="IPR009996">
    <property type="entry name" value="YycH"/>
</dbReference>
<evidence type="ECO:0000313" key="4">
    <source>
        <dbReference type="Proteomes" id="UP000516160"/>
    </source>
</evidence>
<keyword evidence="4" id="KW-1185">Reference proteome</keyword>
<dbReference type="Pfam" id="PF07435">
    <property type="entry name" value="YycH"/>
    <property type="match status" value="1"/>
</dbReference>
<evidence type="ECO:0000256" key="1">
    <source>
        <dbReference type="SAM" id="Phobius"/>
    </source>
</evidence>